<evidence type="ECO:0008006" key="3">
    <source>
        <dbReference type="Google" id="ProtNLM"/>
    </source>
</evidence>
<keyword evidence="2" id="KW-1185">Reference proteome</keyword>
<evidence type="ECO:0000313" key="1">
    <source>
        <dbReference type="EMBL" id="SFN78339.1"/>
    </source>
</evidence>
<dbReference type="OrthoDB" id="157052at2"/>
<proteinExistence type="predicted"/>
<accession>A0A1I5BU90</accession>
<dbReference type="Pfam" id="PF21863">
    <property type="entry name" value="HTH_67"/>
    <property type="match status" value="1"/>
</dbReference>
<dbReference type="Proteomes" id="UP000199614">
    <property type="component" value="Unassembled WGS sequence"/>
</dbReference>
<organism evidence="1 2">
    <name type="scientific">Pseudonocardia ammonioxydans</name>
    <dbReference type="NCBI Taxonomy" id="260086"/>
    <lineage>
        <taxon>Bacteria</taxon>
        <taxon>Bacillati</taxon>
        <taxon>Actinomycetota</taxon>
        <taxon>Actinomycetes</taxon>
        <taxon>Pseudonocardiales</taxon>
        <taxon>Pseudonocardiaceae</taxon>
        <taxon>Pseudonocardia</taxon>
    </lineage>
</organism>
<sequence>MSTTGDAVAAGRIARALEPLHAQVYFAPESEPRFAQAGLEQGHRMTYFAPRAAPMGAVGPSVVTATFYNFAPRLVADSIPRAWELAAPADLVAARFEVVDAALRRLLGDDAVGSAEMAEAAGLARTAAEATPVEGRPLAAGHRDLAWPAAPHLVLWHALSILREHRGDGHIALLVEAELSGLEALITATATGTGFTTGFARSSRGWSRTEWNDGVARLAERGLLEHATPSDEAVTPVLTEAGSALRRRLEDDTHRLGAAPWSVLGPERAARLGELGTAFARTALANGAFPAEGVFASRPAR</sequence>
<reference evidence="1 2" key="1">
    <citation type="submission" date="2016-10" db="EMBL/GenBank/DDBJ databases">
        <authorList>
            <person name="de Groot N.N."/>
        </authorList>
    </citation>
    <scope>NUCLEOTIDE SEQUENCE [LARGE SCALE GENOMIC DNA]</scope>
    <source>
        <strain evidence="1 2">CGMCC 4.1877</strain>
    </source>
</reference>
<name>A0A1I5BU90_PSUAM</name>
<dbReference type="EMBL" id="FOUY01000021">
    <property type="protein sequence ID" value="SFN78339.1"/>
    <property type="molecule type" value="Genomic_DNA"/>
</dbReference>
<dbReference type="InterPro" id="IPR054058">
    <property type="entry name" value="HTH_67"/>
</dbReference>
<dbReference type="AlphaFoldDB" id="A0A1I5BU90"/>
<evidence type="ECO:0000313" key="2">
    <source>
        <dbReference type="Proteomes" id="UP000199614"/>
    </source>
</evidence>
<gene>
    <name evidence="1" type="ORF">SAMN05216207_102154</name>
</gene>
<dbReference type="NCBIfam" id="NF047719">
    <property type="entry name" value="SCO6745_fam_HTH"/>
    <property type="match status" value="1"/>
</dbReference>
<dbReference type="RefSeq" id="WP_093346707.1">
    <property type="nucleotide sequence ID" value="NZ_FOUY01000021.1"/>
</dbReference>
<dbReference type="STRING" id="260086.SAMN05216207_102154"/>
<protein>
    <recommendedName>
        <fullName evidence="3">SalK</fullName>
    </recommendedName>
</protein>